<evidence type="ECO:0000256" key="1">
    <source>
        <dbReference type="SAM" id="MobiDB-lite"/>
    </source>
</evidence>
<keyword evidence="4" id="KW-1185">Reference proteome</keyword>
<organism evidence="3 4">
    <name type="scientific">Paraphoma chrysanthemicola</name>
    <dbReference type="NCBI Taxonomy" id="798071"/>
    <lineage>
        <taxon>Eukaryota</taxon>
        <taxon>Fungi</taxon>
        <taxon>Dikarya</taxon>
        <taxon>Ascomycota</taxon>
        <taxon>Pezizomycotina</taxon>
        <taxon>Dothideomycetes</taxon>
        <taxon>Pleosporomycetidae</taxon>
        <taxon>Pleosporales</taxon>
        <taxon>Pleosporineae</taxon>
        <taxon>Phaeosphaeriaceae</taxon>
        <taxon>Paraphoma</taxon>
    </lineage>
</organism>
<protein>
    <recommendedName>
        <fullName evidence="5">Secreted protein</fullName>
    </recommendedName>
</protein>
<reference evidence="3" key="1">
    <citation type="journal article" date="2021" name="Nat. Commun.">
        <title>Genetic determinants of endophytism in the Arabidopsis root mycobiome.</title>
        <authorList>
            <person name="Mesny F."/>
            <person name="Miyauchi S."/>
            <person name="Thiergart T."/>
            <person name="Pickel B."/>
            <person name="Atanasova L."/>
            <person name="Karlsson M."/>
            <person name="Huettel B."/>
            <person name="Barry K.W."/>
            <person name="Haridas S."/>
            <person name="Chen C."/>
            <person name="Bauer D."/>
            <person name="Andreopoulos W."/>
            <person name="Pangilinan J."/>
            <person name="LaButti K."/>
            <person name="Riley R."/>
            <person name="Lipzen A."/>
            <person name="Clum A."/>
            <person name="Drula E."/>
            <person name="Henrissat B."/>
            <person name="Kohler A."/>
            <person name="Grigoriev I.V."/>
            <person name="Martin F.M."/>
            <person name="Hacquard S."/>
        </authorList>
    </citation>
    <scope>NUCLEOTIDE SEQUENCE</scope>
    <source>
        <strain evidence="3">MPI-SDFR-AT-0120</strain>
    </source>
</reference>
<dbReference type="EMBL" id="JAGMVJ010000016">
    <property type="protein sequence ID" value="KAH7079415.1"/>
    <property type="molecule type" value="Genomic_DNA"/>
</dbReference>
<evidence type="ECO:0000313" key="3">
    <source>
        <dbReference type="EMBL" id="KAH7079415.1"/>
    </source>
</evidence>
<gene>
    <name evidence="3" type="ORF">FB567DRAFT_121268</name>
</gene>
<feature type="signal peptide" evidence="2">
    <location>
        <begin position="1"/>
        <end position="37"/>
    </location>
</feature>
<evidence type="ECO:0000256" key="2">
    <source>
        <dbReference type="SAM" id="SignalP"/>
    </source>
</evidence>
<comment type="caution">
    <text evidence="3">The sequence shown here is derived from an EMBL/GenBank/DDBJ whole genome shotgun (WGS) entry which is preliminary data.</text>
</comment>
<dbReference type="AlphaFoldDB" id="A0A8K0R0I5"/>
<sequence>MAPGIGWARLRGLLDTAAGCSTLLILTHMHLPQGTRGDRIATVSNTTSGQAVEYFWPRVTTPLTTITVGPMYPSGPTRPSPRQAPRQAKRKIHPPSTFRCNLVCLGACTGCIKAAQCENQSETALLPRVLYQWVSSIECSEGRP</sequence>
<accession>A0A8K0R0I5</accession>
<name>A0A8K0R0I5_9PLEO</name>
<feature type="chain" id="PRO_5035443687" description="Secreted protein" evidence="2">
    <location>
        <begin position="38"/>
        <end position="144"/>
    </location>
</feature>
<feature type="region of interest" description="Disordered" evidence="1">
    <location>
        <begin position="69"/>
        <end position="92"/>
    </location>
</feature>
<proteinExistence type="predicted"/>
<dbReference type="Proteomes" id="UP000813461">
    <property type="component" value="Unassembled WGS sequence"/>
</dbReference>
<keyword evidence="2" id="KW-0732">Signal</keyword>
<evidence type="ECO:0000313" key="4">
    <source>
        <dbReference type="Proteomes" id="UP000813461"/>
    </source>
</evidence>
<evidence type="ECO:0008006" key="5">
    <source>
        <dbReference type="Google" id="ProtNLM"/>
    </source>
</evidence>